<dbReference type="AlphaFoldDB" id="A0A6J4N2K3"/>
<reference evidence="1" key="1">
    <citation type="submission" date="2020-02" db="EMBL/GenBank/DDBJ databases">
        <authorList>
            <person name="Meier V. D."/>
        </authorList>
    </citation>
    <scope>NUCLEOTIDE SEQUENCE</scope>
    <source>
        <strain evidence="1">AVDCRST_MAG94</strain>
    </source>
</reference>
<feature type="non-terminal residue" evidence="1">
    <location>
        <position position="1"/>
    </location>
</feature>
<accession>A0A6J4N2K3</accession>
<dbReference type="EMBL" id="CADCTY010001495">
    <property type="protein sequence ID" value="CAA9373151.1"/>
    <property type="molecule type" value="Genomic_DNA"/>
</dbReference>
<organism evidence="1">
    <name type="scientific">uncultured Leptolyngbya sp</name>
    <dbReference type="NCBI Taxonomy" id="332963"/>
    <lineage>
        <taxon>Bacteria</taxon>
        <taxon>Bacillati</taxon>
        <taxon>Cyanobacteriota</taxon>
        <taxon>Cyanophyceae</taxon>
        <taxon>Leptolyngbyales</taxon>
        <taxon>Leptolyngbyaceae</taxon>
        <taxon>Leptolyngbya group</taxon>
        <taxon>Leptolyngbya</taxon>
        <taxon>environmental samples</taxon>
    </lineage>
</organism>
<evidence type="ECO:0000313" key="1">
    <source>
        <dbReference type="EMBL" id="CAA9373151.1"/>
    </source>
</evidence>
<name>A0A6J4N2K3_9CYAN</name>
<protein>
    <submittedName>
        <fullName evidence="1">Uncharacterized protein</fullName>
    </submittedName>
</protein>
<gene>
    <name evidence="1" type="ORF">AVDCRST_MAG94-4325</name>
</gene>
<sequence length="38" mass="4274">SDQLLARKRALVGTIIDQLKNISQLFALACRRQTFTSP</sequence>
<proteinExistence type="predicted"/>